<dbReference type="Proteomes" id="UP000015106">
    <property type="component" value="Chromosome 3"/>
</dbReference>
<reference evidence="1" key="2">
    <citation type="submission" date="2018-03" db="EMBL/GenBank/DDBJ databases">
        <title>The Triticum urartu genome reveals the dynamic nature of wheat genome evolution.</title>
        <authorList>
            <person name="Ling H."/>
            <person name="Ma B."/>
            <person name="Shi X."/>
            <person name="Liu H."/>
            <person name="Dong L."/>
            <person name="Sun H."/>
            <person name="Cao Y."/>
            <person name="Gao Q."/>
            <person name="Zheng S."/>
            <person name="Li Y."/>
            <person name="Yu Y."/>
            <person name="Du H."/>
            <person name="Qi M."/>
            <person name="Li Y."/>
            <person name="Yu H."/>
            <person name="Cui Y."/>
            <person name="Wang N."/>
            <person name="Chen C."/>
            <person name="Wu H."/>
            <person name="Zhao Y."/>
            <person name="Zhang J."/>
            <person name="Li Y."/>
            <person name="Zhou W."/>
            <person name="Zhang B."/>
            <person name="Hu W."/>
            <person name="Eijk M."/>
            <person name="Tang J."/>
            <person name="Witsenboer H."/>
            <person name="Zhao S."/>
            <person name="Li Z."/>
            <person name="Zhang A."/>
            <person name="Wang D."/>
            <person name="Liang C."/>
        </authorList>
    </citation>
    <scope>NUCLEOTIDE SEQUENCE [LARGE SCALE GENOMIC DNA]</scope>
    <source>
        <strain evidence="1">cv. G1812</strain>
    </source>
</reference>
<name>A0A8R7PNR7_TRIUA</name>
<proteinExistence type="predicted"/>
<organism evidence="1 2">
    <name type="scientific">Triticum urartu</name>
    <name type="common">Red wild einkorn</name>
    <name type="synonym">Crithodium urartu</name>
    <dbReference type="NCBI Taxonomy" id="4572"/>
    <lineage>
        <taxon>Eukaryota</taxon>
        <taxon>Viridiplantae</taxon>
        <taxon>Streptophyta</taxon>
        <taxon>Embryophyta</taxon>
        <taxon>Tracheophyta</taxon>
        <taxon>Spermatophyta</taxon>
        <taxon>Magnoliopsida</taxon>
        <taxon>Liliopsida</taxon>
        <taxon>Poales</taxon>
        <taxon>Poaceae</taxon>
        <taxon>BOP clade</taxon>
        <taxon>Pooideae</taxon>
        <taxon>Triticodae</taxon>
        <taxon>Triticeae</taxon>
        <taxon>Triticinae</taxon>
        <taxon>Triticum</taxon>
    </lineage>
</organism>
<protein>
    <submittedName>
        <fullName evidence="1">Uncharacterized protein</fullName>
    </submittedName>
</protein>
<accession>A0A8R7PNR7</accession>
<sequence>MSPTRVILGAKAATRRGGGGATRHHHQFTSMSEFLVKTAISYLRFESGVPIWLAIDSKDGQISGSSACDACDCYELGSIHSLLRLSRFSSLN</sequence>
<reference evidence="2" key="1">
    <citation type="journal article" date="2013" name="Nature">
        <title>Draft genome of the wheat A-genome progenitor Triticum urartu.</title>
        <authorList>
            <person name="Ling H.Q."/>
            <person name="Zhao S."/>
            <person name="Liu D."/>
            <person name="Wang J."/>
            <person name="Sun H."/>
            <person name="Zhang C."/>
            <person name="Fan H."/>
            <person name="Li D."/>
            <person name="Dong L."/>
            <person name="Tao Y."/>
            <person name="Gao C."/>
            <person name="Wu H."/>
            <person name="Li Y."/>
            <person name="Cui Y."/>
            <person name="Guo X."/>
            <person name="Zheng S."/>
            <person name="Wang B."/>
            <person name="Yu K."/>
            <person name="Liang Q."/>
            <person name="Yang W."/>
            <person name="Lou X."/>
            <person name="Chen J."/>
            <person name="Feng M."/>
            <person name="Jian J."/>
            <person name="Zhang X."/>
            <person name="Luo G."/>
            <person name="Jiang Y."/>
            <person name="Liu J."/>
            <person name="Wang Z."/>
            <person name="Sha Y."/>
            <person name="Zhang B."/>
            <person name="Wu H."/>
            <person name="Tang D."/>
            <person name="Shen Q."/>
            <person name="Xue P."/>
            <person name="Zou S."/>
            <person name="Wang X."/>
            <person name="Liu X."/>
            <person name="Wang F."/>
            <person name="Yang Y."/>
            <person name="An X."/>
            <person name="Dong Z."/>
            <person name="Zhang K."/>
            <person name="Zhang X."/>
            <person name="Luo M.C."/>
            <person name="Dvorak J."/>
            <person name="Tong Y."/>
            <person name="Wang J."/>
            <person name="Yang H."/>
            <person name="Li Z."/>
            <person name="Wang D."/>
            <person name="Zhang A."/>
            <person name="Wang J."/>
        </authorList>
    </citation>
    <scope>NUCLEOTIDE SEQUENCE</scope>
    <source>
        <strain evidence="2">cv. G1812</strain>
    </source>
</reference>
<evidence type="ECO:0000313" key="2">
    <source>
        <dbReference type="Proteomes" id="UP000015106"/>
    </source>
</evidence>
<dbReference type="EnsemblPlants" id="TuG1812G0300001285.01.T01">
    <property type="protein sequence ID" value="TuG1812G0300001285.01.T01.cds301435"/>
    <property type="gene ID" value="TuG1812G0300001285.01"/>
</dbReference>
<keyword evidence="2" id="KW-1185">Reference proteome</keyword>
<reference evidence="1" key="3">
    <citation type="submission" date="2022-06" db="UniProtKB">
        <authorList>
            <consortium name="EnsemblPlants"/>
        </authorList>
    </citation>
    <scope>IDENTIFICATION</scope>
</reference>
<dbReference type="Gramene" id="TuG1812G0300001285.01.T01">
    <property type="protein sequence ID" value="TuG1812G0300001285.01.T01.cds301435"/>
    <property type="gene ID" value="TuG1812G0300001285.01"/>
</dbReference>
<dbReference type="AlphaFoldDB" id="A0A8R7PNR7"/>
<evidence type="ECO:0000313" key="1">
    <source>
        <dbReference type="EnsemblPlants" id="TuG1812G0300001285.01.T01.cds301435"/>
    </source>
</evidence>